<dbReference type="Pfam" id="PF03907">
    <property type="entry name" value="Spo7"/>
    <property type="match status" value="1"/>
</dbReference>
<reference evidence="3 4" key="1">
    <citation type="submission" date="2015-06" db="EMBL/GenBank/DDBJ databases">
        <title>Draft genome of the ant-associated black yeast Phialophora attae CBS 131958.</title>
        <authorList>
            <person name="Moreno L.F."/>
            <person name="Stielow B.J."/>
            <person name="de Hoog S."/>
            <person name="Vicente V.A."/>
            <person name="Weiss V.A."/>
            <person name="de Vries M."/>
            <person name="Cruz L.M."/>
            <person name="Souza E.M."/>
        </authorList>
    </citation>
    <scope>NUCLEOTIDE SEQUENCE [LARGE SCALE GENOMIC DNA]</scope>
    <source>
        <strain evidence="3 4">CBS 131958</strain>
    </source>
</reference>
<feature type="compositionally biased region" description="Polar residues" evidence="1">
    <location>
        <begin position="319"/>
        <end position="332"/>
    </location>
</feature>
<feature type="compositionally biased region" description="Low complexity" evidence="1">
    <location>
        <begin position="30"/>
        <end position="47"/>
    </location>
</feature>
<dbReference type="Proteomes" id="UP000038010">
    <property type="component" value="Unassembled WGS sequence"/>
</dbReference>
<sequence>MPSETSLNQLVKGAPTANVHPPPPAPLPPLTSAAATDKNTSSPDLSALPSSPPTIYLNLLILESSLRSQYLHLVSRRRLNTFFLLVLSTWTLFLGWVLFLKPREDGSGQRGGSVYWLFELLQKLAFMGSLATFLLIWATGQLERGVRWPRRWLSTTNRGLRPFNLRVVVIRRRWYREWLSHFSFLIPLGLFADEEGGRFSDWHLVEHETGIIVEEDLAKGGDYIMLLLLPKSFSPEFRENWEEYRSEYWQRENERRAGLRRKVKVQRRNKARDNGGWKWYTGTWRLMPRHSHHAKRNQDLEKHPHHQHHAQQAHPARGSSHNRNPTNNSLSLTEKDALLKADQKAHRRRSLRRDSSSNNTHSRQSSRSSTPALGDVDGANDSHDHRLRRGSSVSSTASVRRKTRELRSAAGGVSPLTSADEGKVRRKHHHNRSTTPESESAVADGPWAGSKSGTVRIKREDSSGMGSVA</sequence>
<feature type="compositionally biased region" description="Basic and acidic residues" evidence="1">
    <location>
        <begin position="333"/>
        <end position="344"/>
    </location>
</feature>
<evidence type="ECO:0000256" key="1">
    <source>
        <dbReference type="SAM" id="MobiDB-lite"/>
    </source>
</evidence>
<evidence type="ECO:0000313" key="4">
    <source>
        <dbReference type="Proteomes" id="UP000038010"/>
    </source>
</evidence>
<feature type="transmembrane region" description="Helical" evidence="2">
    <location>
        <begin position="82"/>
        <end position="100"/>
    </location>
</feature>
<dbReference type="AlphaFoldDB" id="A0A0N1H1P7"/>
<keyword evidence="2" id="KW-1133">Transmembrane helix</keyword>
<dbReference type="GO" id="GO:0006998">
    <property type="term" value="P:nuclear envelope organization"/>
    <property type="evidence" value="ECO:0007669"/>
    <property type="project" value="TreeGrafter"/>
</dbReference>
<dbReference type="STRING" id="1664694.A0A0N1H1P7"/>
<dbReference type="VEuPathDB" id="FungiDB:AB675_4888"/>
<organism evidence="3 4">
    <name type="scientific">Cyphellophora attinorum</name>
    <dbReference type="NCBI Taxonomy" id="1664694"/>
    <lineage>
        <taxon>Eukaryota</taxon>
        <taxon>Fungi</taxon>
        <taxon>Dikarya</taxon>
        <taxon>Ascomycota</taxon>
        <taxon>Pezizomycotina</taxon>
        <taxon>Eurotiomycetes</taxon>
        <taxon>Chaetothyriomycetidae</taxon>
        <taxon>Chaetothyriales</taxon>
        <taxon>Cyphellophoraceae</taxon>
        <taxon>Cyphellophora</taxon>
    </lineage>
</organism>
<accession>A0A0N1H1P7</accession>
<protein>
    <submittedName>
        <fullName evidence="3">Sporulation-specific protein SPO7</fullName>
    </submittedName>
</protein>
<keyword evidence="4" id="KW-1185">Reference proteome</keyword>
<keyword evidence="2" id="KW-0472">Membrane</keyword>
<keyword evidence="2" id="KW-0812">Transmembrane</keyword>
<comment type="caution">
    <text evidence="3">The sequence shown here is derived from an EMBL/GenBank/DDBJ whole genome shotgun (WGS) entry which is preliminary data.</text>
</comment>
<feature type="region of interest" description="Disordered" evidence="1">
    <location>
        <begin position="1"/>
        <end position="47"/>
    </location>
</feature>
<dbReference type="InterPro" id="IPR005605">
    <property type="entry name" value="Spo7"/>
</dbReference>
<dbReference type="PANTHER" id="PTHR28249:SF1">
    <property type="entry name" value="SPORULATION-SPECIFIC PROTEIN SPO7"/>
    <property type="match status" value="1"/>
</dbReference>
<dbReference type="OrthoDB" id="5599171at2759"/>
<feature type="compositionally biased region" description="Pro residues" evidence="1">
    <location>
        <begin position="20"/>
        <end position="29"/>
    </location>
</feature>
<feature type="transmembrane region" description="Helical" evidence="2">
    <location>
        <begin position="120"/>
        <end position="140"/>
    </location>
</feature>
<evidence type="ECO:0000256" key="2">
    <source>
        <dbReference type="SAM" id="Phobius"/>
    </source>
</evidence>
<dbReference type="GO" id="GO:0071595">
    <property type="term" value="C:Nem1-Spo7 phosphatase complex"/>
    <property type="evidence" value="ECO:0007669"/>
    <property type="project" value="TreeGrafter"/>
</dbReference>
<dbReference type="EMBL" id="LFJN01000049">
    <property type="protein sequence ID" value="KPI34810.1"/>
    <property type="molecule type" value="Genomic_DNA"/>
</dbReference>
<dbReference type="GO" id="GO:0019888">
    <property type="term" value="F:protein phosphatase regulator activity"/>
    <property type="evidence" value="ECO:0007669"/>
    <property type="project" value="InterPro"/>
</dbReference>
<feature type="region of interest" description="Disordered" evidence="1">
    <location>
        <begin position="291"/>
        <end position="469"/>
    </location>
</feature>
<dbReference type="GeneID" id="28736935"/>
<name>A0A0N1H1P7_9EURO</name>
<dbReference type="GO" id="GO:0004721">
    <property type="term" value="F:phosphoprotein phosphatase activity"/>
    <property type="evidence" value="ECO:0007669"/>
    <property type="project" value="TreeGrafter"/>
</dbReference>
<feature type="compositionally biased region" description="Low complexity" evidence="1">
    <location>
        <begin position="356"/>
        <end position="370"/>
    </location>
</feature>
<dbReference type="PANTHER" id="PTHR28249">
    <property type="entry name" value="SPORULATION-SPECIFIC PROTEIN SPO7"/>
    <property type="match status" value="1"/>
</dbReference>
<proteinExistence type="predicted"/>
<dbReference type="RefSeq" id="XP_017994773.1">
    <property type="nucleotide sequence ID" value="XM_018145055.1"/>
</dbReference>
<gene>
    <name evidence="3" type="ORF">AB675_4888</name>
</gene>
<evidence type="ECO:0000313" key="3">
    <source>
        <dbReference type="EMBL" id="KPI34810.1"/>
    </source>
</evidence>